<comment type="subunit">
    <text evidence="13">Homodimer.</text>
</comment>
<dbReference type="SUPFAM" id="SSF55681">
    <property type="entry name" value="Class II aaRS and biotin synthetases"/>
    <property type="match status" value="1"/>
</dbReference>
<dbReference type="PANTHER" id="PTHR11451:SF44">
    <property type="entry name" value="THREONINE--TRNA LIGASE, CHLOROPLASTIC_MITOCHONDRIAL 2"/>
    <property type="match status" value="1"/>
</dbReference>
<comment type="similarity">
    <text evidence="1 13">Belongs to the class-II aminoacyl-tRNA synthetase family.</text>
</comment>
<keyword evidence="8 13" id="KW-0067">ATP-binding</keyword>
<dbReference type="GO" id="GO:0004829">
    <property type="term" value="F:threonine-tRNA ligase activity"/>
    <property type="evidence" value="ECO:0007669"/>
    <property type="project" value="UniProtKB-UniRule"/>
</dbReference>
<feature type="binding site" evidence="13">
    <location>
        <position position="469"/>
    </location>
    <ligand>
        <name>Zn(2+)</name>
        <dbReference type="ChEBI" id="CHEBI:29105"/>
        <note>catalytic</note>
    </ligand>
</feature>
<dbReference type="FunFam" id="3.30.930.10:FF:000002">
    <property type="entry name" value="Threonine--tRNA ligase"/>
    <property type="match status" value="1"/>
</dbReference>
<keyword evidence="10 13" id="KW-0648">Protein biosynthesis</keyword>
<dbReference type="SMART" id="SM00863">
    <property type="entry name" value="tRNA_SAD"/>
    <property type="match status" value="1"/>
</dbReference>
<keyword evidence="2 13" id="KW-0963">Cytoplasm</keyword>
<keyword evidence="3 13" id="KW-0820">tRNA-binding</keyword>
<dbReference type="InterPro" id="IPR036621">
    <property type="entry name" value="Anticodon-bd_dom_sf"/>
</dbReference>
<dbReference type="SUPFAM" id="SSF52954">
    <property type="entry name" value="Class II aaRS ABD-related"/>
    <property type="match status" value="1"/>
</dbReference>
<evidence type="ECO:0000256" key="5">
    <source>
        <dbReference type="ARBA" id="ARBA00022723"/>
    </source>
</evidence>
<evidence type="ECO:0000256" key="12">
    <source>
        <dbReference type="ARBA" id="ARBA00049515"/>
    </source>
</evidence>
<comment type="subcellular location">
    <subcellularLocation>
        <location evidence="13">Cytoplasm</location>
    </subcellularLocation>
</comment>
<dbReference type="Gene3D" id="3.30.54.20">
    <property type="match status" value="1"/>
</dbReference>
<sequence>MPVKPETDPYYRLRHSAAHVMAQAVLELFPEGKIAIGPPIEDGFYYDFDLPRPLTPDDLEEIEKRMRRIIAGKHPFVYRVVDPDEARALFRDQPYKLELIDGLLHGQDEYGEQGSTNTVISTYRHDTFEDLCRGPHLEHTGQIPPDAFKLMSVAGAYWRGDSNRPMLQRIYGTAWNSKEELDAYLHRLEEAKRRDHRRIGKELGLFYFSEDIGPGLPLFTPKGEMLRHLMESYVREVQTRYGYQHVWTGHIVKETLYKKSGHYEAYRENMFPPMIEDEEHVYRLKPMNCPSHMTLYKEMGIHSYRDLPLRFAEFATLYRYEERGTLTGLTRVRALTQDDCHIFCRPDQIEEEFGLALRLIREVLETYRFTNYRVRLSLRGEGGKYIADDEAWDLAERALRTALDHYSVQYEEAPGEAAIYGPKADFLAHDVLGREWQLSTIQVDFIQPRRLGLEYIAEDGQPRTPVVLHRAVTGTTERFMGVLIEHFAGAFPLWLAPVQAVVIPISDERHGAYAADVGRQLTAAGLRVEVDLSRERMQAKIRQAQLQKIPYMLIIGDREQHAGAVAVRCRSGEDLGAVPVAAFIARARAEIEAKA</sequence>
<dbReference type="InterPro" id="IPR045864">
    <property type="entry name" value="aa-tRNA-synth_II/BPL/LPL"/>
</dbReference>
<dbReference type="STRING" id="383372.Rcas_0349"/>
<dbReference type="Pfam" id="PF00587">
    <property type="entry name" value="tRNA-synt_2b"/>
    <property type="match status" value="1"/>
</dbReference>
<dbReference type="AlphaFoldDB" id="A7NG94"/>
<feature type="binding site" evidence="13">
    <location>
        <position position="289"/>
    </location>
    <ligand>
        <name>Zn(2+)</name>
        <dbReference type="ChEBI" id="CHEBI:29105"/>
        <note>catalytic</note>
    </ligand>
</feature>
<dbReference type="PRINTS" id="PR01047">
    <property type="entry name" value="TRNASYNTHTHR"/>
</dbReference>
<dbReference type="Pfam" id="PF07973">
    <property type="entry name" value="tRNA_SAD"/>
    <property type="match status" value="1"/>
</dbReference>
<dbReference type="eggNOG" id="COG0441">
    <property type="taxonomic scope" value="Bacteria"/>
</dbReference>
<keyword evidence="11 13" id="KW-0030">Aminoacyl-tRNA synthetase</keyword>
<organism evidence="15 16">
    <name type="scientific">Roseiflexus castenholzii (strain DSM 13941 / HLO8)</name>
    <dbReference type="NCBI Taxonomy" id="383372"/>
    <lineage>
        <taxon>Bacteria</taxon>
        <taxon>Bacillati</taxon>
        <taxon>Chloroflexota</taxon>
        <taxon>Chloroflexia</taxon>
        <taxon>Chloroflexales</taxon>
        <taxon>Roseiflexineae</taxon>
        <taxon>Roseiflexaceae</taxon>
        <taxon>Roseiflexus</taxon>
    </lineage>
</organism>
<accession>A7NG94</accession>
<evidence type="ECO:0000256" key="11">
    <source>
        <dbReference type="ARBA" id="ARBA00023146"/>
    </source>
</evidence>
<keyword evidence="4 13" id="KW-0436">Ligase</keyword>
<dbReference type="GO" id="GO:0006435">
    <property type="term" value="P:threonyl-tRNA aminoacylation"/>
    <property type="evidence" value="ECO:0007669"/>
    <property type="project" value="UniProtKB-UniRule"/>
</dbReference>
<feature type="domain" description="Aminoacyl-transfer RNA synthetases class-II family profile" evidence="14">
    <location>
        <begin position="195"/>
        <end position="492"/>
    </location>
</feature>
<comment type="cofactor">
    <cofactor evidence="13">
        <name>Zn(2+)</name>
        <dbReference type="ChEBI" id="CHEBI:29105"/>
    </cofactor>
    <text evidence="13">Binds 1 zinc ion per subunit.</text>
</comment>
<dbReference type="RefSeq" id="WP_011997885.1">
    <property type="nucleotide sequence ID" value="NC_009767.1"/>
</dbReference>
<dbReference type="GO" id="GO:0000049">
    <property type="term" value="F:tRNA binding"/>
    <property type="evidence" value="ECO:0007669"/>
    <property type="project" value="UniProtKB-KW"/>
</dbReference>
<evidence type="ECO:0000256" key="9">
    <source>
        <dbReference type="ARBA" id="ARBA00022884"/>
    </source>
</evidence>
<dbReference type="Gene3D" id="3.30.930.10">
    <property type="entry name" value="Bira Bifunctional Protein, Domain 2"/>
    <property type="match status" value="1"/>
</dbReference>
<dbReference type="SUPFAM" id="SSF55186">
    <property type="entry name" value="ThrRS/AlaRS common domain"/>
    <property type="match status" value="1"/>
</dbReference>
<comment type="catalytic activity">
    <reaction evidence="12 13">
        <text>tRNA(Thr) + L-threonine + ATP = L-threonyl-tRNA(Thr) + AMP + diphosphate + H(+)</text>
        <dbReference type="Rhea" id="RHEA:24624"/>
        <dbReference type="Rhea" id="RHEA-COMP:9670"/>
        <dbReference type="Rhea" id="RHEA-COMP:9704"/>
        <dbReference type="ChEBI" id="CHEBI:15378"/>
        <dbReference type="ChEBI" id="CHEBI:30616"/>
        <dbReference type="ChEBI" id="CHEBI:33019"/>
        <dbReference type="ChEBI" id="CHEBI:57926"/>
        <dbReference type="ChEBI" id="CHEBI:78442"/>
        <dbReference type="ChEBI" id="CHEBI:78534"/>
        <dbReference type="ChEBI" id="CHEBI:456215"/>
        <dbReference type="EC" id="6.1.1.3"/>
    </reaction>
</comment>
<dbReference type="HAMAP" id="MF_00184">
    <property type="entry name" value="Thr_tRNA_synth"/>
    <property type="match status" value="1"/>
</dbReference>
<dbReference type="OrthoDB" id="9802304at2"/>
<evidence type="ECO:0000256" key="13">
    <source>
        <dbReference type="HAMAP-Rule" id="MF_00184"/>
    </source>
</evidence>
<keyword evidence="9 13" id="KW-0694">RNA-binding</keyword>
<dbReference type="Proteomes" id="UP000000263">
    <property type="component" value="Chromosome"/>
</dbReference>
<evidence type="ECO:0000256" key="8">
    <source>
        <dbReference type="ARBA" id="ARBA00022840"/>
    </source>
</evidence>
<dbReference type="Pfam" id="PF03129">
    <property type="entry name" value="HGTP_anticodon"/>
    <property type="match status" value="1"/>
</dbReference>
<dbReference type="EC" id="6.1.1.3" evidence="13"/>
<dbReference type="InterPro" id="IPR002320">
    <property type="entry name" value="Thr-tRNA-ligase_IIa"/>
</dbReference>
<dbReference type="InterPro" id="IPR047246">
    <property type="entry name" value="ThrRS_anticodon"/>
</dbReference>
<dbReference type="InterPro" id="IPR018163">
    <property type="entry name" value="Thr/Ala-tRNA-synth_IIc_edit"/>
</dbReference>
<dbReference type="HOGENOM" id="CLU_008554_0_1_0"/>
<dbReference type="EMBL" id="CP000804">
    <property type="protein sequence ID" value="ABU56481.1"/>
    <property type="molecule type" value="Genomic_DNA"/>
</dbReference>
<protein>
    <recommendedName>
        <fullName evidence="13">Threonine--tRNA ligase</fullName>
        <ecNumber evidence="13">6.1.1.3</ecNumber>
    </recommendedName>
    <alternativeName>
        <fullName evidence="13">Threonyl-tRNA synthetase</fullName>
        <shortName evidence="13">ThrRS</shortName>
    </alternativeName>
</protein>
<dbReference type="GO" id="GO:0005524">
    <property type="term" value="F:ATP binding"/>
    <property type="evidence" value="ECO:0007669"/>
    <property type="project" value="UniProtKB-UniRule"/>
</dbReference>
<dbReference type="NCBIfam" id="TIGR00418">
    <property type="entry name" value="thrS"/>
    <property type="match status" value="1"/>
</dbReference>
<proteinExistence type="inferred from homology"/>
<evidence type="ECO:0000256" key="1">
    <source>
        <dbReference type="ARBA" id="ARBA00008226"/>
    </source>
</evidence>
<dbReference type="FunFam" id="3.30.980.10:FF:000005">
    <property type="entry name" value="Threonyl-tRNA synthetase, mitochondrial"/>
    <property type="match status" value="1"/>
</dbReference>
<evidence type="ECO:0000256" key="2">
    <source>
        <dbReference type="ARBA" id="ARBA00022490"/>
    </source>
</evidence>
<dbReference type="CDD" id="cd00860">
    <property type="entry name" value="ThrRS_anticodon"/>
    <property type="match status" value="1"/>
</dbReference>
<dbReference type="PROSITE" id="PS50862">
    <property type="entry name" value="AA_TRNA_LIGASE_II"/>
    <property type="match status" value="1"/>
</dbReference>
<keyword evidence="5 13" id="KW-0479">Metal-binding</keyword>
<dbReference type="InterPro" id="IPR033728">
    <property type="entry name" value="ThrRS_core"/>
</dbReference>
<evidence type="ECO:0000313" key="16">
    <source>
        <dbReference type="Proteomes" id="UP000000263"/>
    </source>
</evidence>
<feature type="binding site" evidence="13">
    <location>
        <position position="341"/>
    </location>
    <ligand>
        <name>Zn(2+)</name>
        <dbReference type="ChEBI" id="CHEBI:29105"/>
        <note>catalytic</note>
    </ligand>
</feature>
<reference evidence="15 16" key="1">
    <citation type="submission" date="2007-08" db="EMBL/GenBank/DDBJ databases">
        <title>Complete sequence of Roseiflexus castenholzii DSM 13941.</title>
        <authorList>
            <consortium name="US DOE Joint Genome Institute"/>
            <person name="Copeland A."/>
            <person name="Lucas S."/>
            <person name="Lapidus A."/>
            <person name="Barry K."/>
            <person name="Glavina del Rio T."/>
            <person name="Dalin E."/>
            <person name="Tice H."/>
            <person name="Pitluck S."/>
            <person name="Thompson L.S."/>
            <person name="Brettin T."/>
            <person name="Bruce D."/>
            <person name="Detter J.C."/>
            <person name="Han C."/>
            <person name="Tapia R."/>
            <person name="Schmutz J."/>
            <person name="Larimer F."/>
            <person name="Land M."/>
            <person name="Hauser L."/>
            <person name="Kyrpides N."/>
            <person name="Mikhailova N."/>
            <person name="Bryant D.A."/>
            <person name="Hanada S."/>
            <person name="Tsukatani Y."/>
            <person name="Richardson P."/>
        </authorList>
    </citation>
    <scope>NUCLEOTIDE SEQUENCE [LARGE SCALE GENOMIC DNA]</scope>
    <source>
        <strain evidence="16">DSM 13941 / HLO8</strain>
    </source>
</reference>
<evidence type="ECO:0000256" key="7">
    <source>
        <dbReference type="ARBA" id="ARBA00022833"/>
    </source>
</evidence>
<dbReference type="PANTHER" id="PTHR11451">
    <property type="entry name" value="THREONINE-TRNA LIGASE"/>
    <property type="match status" value="1"/>
</dbReference>
<comment type="caution">
    <text evidence="13">Lacks conserved residue(s) required for the propagation of feature annotation.</text>
</comment>
<evidence type="ECO:0000259" key="14">
    <source>
        <dbReference type="PROSITE" id="PS50862"/>
    </source>
</evidence>
<dbReference type="Gene3D" id="3.30.980.10">
    <property type="entry name" value="Threonyl-trna Synthetase, Chain A, domain 2"/>
    <property type="match status" value="1"/>
</dbReference>
<dbReference type="InterPro" id="IPR012947">
    <property type="entry name" value="tRNA_SAD"/>
</dbReference>
<name>A7NG94_ROSCS</name>
<evidence type="ECO:0000256" key="6">
    <source>
        <dbReference type="ARBA" id="ARBA00022741"/>
    </source>
</evidence>
<gene>
    <name evidence="13" type="primary">thrS</name>
    <name evidence="15" type="ordered locus">Rcas_0349</name>
</gene>
<dbReference type="GO" id="GO:0046872">
    <property type="term" value="F:metal ion binding"/>
    <property type="evidence" value="ECO:0007669"/>
    <property type="project" value="UniProtKB-KW"/>
</dbReference>
<dbReference type="InterPro" id="IPR004154">
    <property type="entry name" value="Anticodon-bd"/>
</dbReference>
<dbReference type="InterPro" id="IPR006195">
    <property type="entry name" value="aa-tRNA-synth_II"/>
</dbReference>
<keyword evidence="16" id="KW-1185">Reference proteome</keyword>
<keyword evidence="7 13" id="KW-0862">Zinc</keyword>
<dbReference type="InterPro" id="IPR002314">
    <property type="entry name" value="aa-tRNA-synt_IIb"/>
</dbReference>
<dbReference type="CDD" id="cd00771">
    <property type="entry name" value="ThrRS_core"/>
    <property type="match status" value="1"/>
</dbReference>
<evidence type="ECO:0000256" key="10">
    <source>
        <dbReference type="ARBA" id="ARBA00022917"/>
    </source>
</evidence>
<keyword evidence="6 13" id="KW-0547">Nucleotide-binding</keyword>
<evidence type="ECO:0000256" key="4">
    <source>
        <dbReference type="ARBA" id="ARBA00022598"/>
    </source>
</evidence>
<evidence type="ECO:0000256" key="3">
    <source>
        <dbReference type="ARBA" id="ARBA00022555"/>
    </source>
</evidence>
<dbReference type="FunFam" id="3.40.50.800:FF:000001">
    <property type="entry name" value="Threonine--tRNA ligase"/>
    <property type="match status" value="1"/>
</dbReference>
<dbReference type="KEGG" id="rca:Rcas_0349"/>
<evidence type="ECO:0000313" key="15">
    <source>
        <dbReference type="EMBL" id="ABU56481.1"/>
    </source>
</evidence>
<dbReference type="GO" id="GO:0005737">
    <property type="term" value="C:cytoplasm"/>
    <property type="evidence" value="ECO:0007669"/>
    <property type="project" value="UniProtKB-SubCell"/>
</dbReference>
<dbReference type="Gene3D" id="3.40.50.800">
    <property type="entry name" value="Anticodon-binding domain"/>
    <property type="match status" value="1"/>
</dbReference>